<dbReference type="Proteomes" id="UP000054248">
    <property type="component" value="Unassembled WGS sequence"/>
</dbReference>
<proteinExistence type="predicted"/>
<feature type="region of interest" description="Disordered" evidence="1">
    <location>
        <begin position="182"/>
        <end position="210"/>
    </location>
</feature>
<accession>A0A0C3LGC5</accession>
<reference evidence="2 3" key="1">
    <citation type="submission" date="2014-04" db="EMBL/GenBank/DDBJ databases">
        <authorList>
            <consortium name="DOE Joint Genome Institute"/>
            <person name="Kuo A."/>
            <person name="Girlanda M."/>
            <person name="Perotto S."/>
            <person name="Kohler A."/>
            <person name="Nagy L.G."/>
            <person name="Floudas D."/>
            <person name="Copeland A."/>
            <person name="Barry K.W."/>
            <person name="Cichocki N."/>
            <person name="Veneault-Fourrey C."/>
            <person name="LaButti K."/>
            <person name="Lindquist E.A."/>
            <person name="Lipzen A."/>
            <person name="Lundell T."/>
            <person name="Morin E."/>
            <person name="Murat C."/>
            <person name="Sun H."/>
            <person name="Tunlid A."/>
            <person name="Henrissat B."/>
            <person name="Grigoriev I.V."/>
            <person name="Hibbett D.S."/>
            <person name="Martin F."/>
            <person name="Nordberg H.P."/>
            <person name="Cantor M.N."/>
            <person name="Hua S.X."/>
        </authorList>
    </citation>
    <scope>NUCLEOTIDE SEQUENCE [LARGE SCALE GENOMIC DNA]</scope>
    <source>
        <strain evidence="2 3">MUT 4182</strain>
    </source>
</reference>
<dbReference type="AlphaFoldDB" id="A0A0C3LGC5"/>
<organism evidence="2 3">
    <name type="scientific">Tulasnella calospora MUT 4182</name>
    <dbReference type="NCBI Taxonomy" id="1051891"/>
    <lineage>
        <taxon>Eukaryota</taxon>
        <taxon>Fungi</taxon>
        <taxon>Dikarya</taxon>
        <taxon>Basidiomycota</taxon>
        <taxon>Agaricomycotina</taxon>
        <taxon>Agaricomycetes</taxon>
        <taxon>Cantharellales</taxon>
        <taxon>Tulasnellaceae</taxon>
        <taxon>Tulasnella</taxon>
    </lineage>
</organism>
<evidence type="ECO:0000256" key="1">
    <source>
        <dbReference type="SAM" id="MobiDB-lite"/>
    </source>
</evidence>
<evidence type="ECO:0000313" key="2">
    <source>
        <dbReference type="EMBL" id="KIO33013.1"/>
    </source>
</evidence>
<name>A0A0C3LGC5_9AGAM</name>
<dbReference type="HOGENOM" id="CLU_1220460_0_0_1"/>
<gene>
    <name evidence="2" type="ORF">M407DRAFT_18167</name>
</gene>
<feature type="compositionally biased region" description="Polar residues" evidence="1">
    <location>
        <begin position="187"/>
        <end position="198"/>
    </location>
</feature>
<keyword evidence="3" id="KW-1185">Reference proteome</keyword>
<protein>
    <submittedName>
        <fullName evidence="2">Uncharacterized protein</fullName>
    </submittedName>
</protein>
<sequence length="227" mass="25608">MYKNRFRWFTQASSDLRTAWLNAGLSSGLVGALRRPDVWKDTALVVQVLEDITDMSTEWCRRLVADGFLDSVAEVILNFDQVEDGNPIRHRYIQCRLTRALLSVWRHCSTIPDIKWPMEKMLAVINSASSATELLLGRHATPIGPGARALPNVGLGKDALLDIRNRLKLFFDWANERLSNPAGISRDTAQPTRPQPFQRTEGEPSPASRFQLSRACSRESYVENSLL</sequence>
<reference evidence="3" key="2">
    <citation type="submission" date="2015-01" db="EMBL/GenBank/DDBJ databases">
        <title>Evolutionary Origins and Diversification of the Mycorrhizal Mutualists.</title>
        <authorList>
            <consortium name="DOE Joint Genome Institute"/>
            <consortium name="Mycorrhizal Genomics Consortium"/>
            <person name="Kohler A."/>
            <person name="Kuo A."/>
            <person name="Nagy L.G."/>
            <person name="Floudas D."/>
            <person name="Copeland A."/>
            <person name="Barry K.W."/>
            <person name="Cichocki N."/>
            <person name="Veneault-Fourrey C."/>
            <person name="LaButti K."/>
            <person name="Lindquist E.A."/>
            <person name="Lipzen A."/>
            <person name="Lundell T."/>
            <person name="Morin E."/>
            <person name="Murat C."/>
            <person name="Riley R."/>
            <person name="Ohm R."/>
            <person name="Sun H."/>
            <person name="Tunlid A."/>
            <person name="Henrissat B."/>
            <person name="Grigoriev I.V."/>
            <person name="Hibbett D.S."/>
            <person name="Martin F."/>
        </authorList>
    </citation>
    <scope>NUCLEOTIDE SEQUENCE [LARGE SCALE GENOMIC DNA]</scope>
    <source>
        <strain evidence="3">MUT 4182</strain>
    </source>
</reference>
<evidence type="ECO:0000313" key="3">
    <source>
        <dbReference type="Proteomes" id="UP000054248"/>
    </source>
</evidence>
<dbReference type="EMBL" id="KN822951">
    <property type="protein sequence ID" value="KIO33013.1"/>
    <property type="molecule type" value="Genomic_DNA"/>
</dbReference>